<dbReference type="SUPFAM" id="SSF158499">
    <property type="entry name" value="DnaD domain-like"/>
    <property type="match status" value="2"/>
</dbReference>
<reference evidence="4" key="1">
    <citation type="submission" date="2019-11" db="EMBL/GenBank/DDBJ databases">
        <authorList>
            <person name="Feng L."/>
        </authorList>
    </citation>
    <scope>NUCLEOTIDE SEQUENCE</scope>
    <source>
        <strain evidence="4">CnexileLFYP112</strain>
    </source>
</reference>
<feature type="domain" description="DnaB/C C-terminal" evidence="3">
    <location>
        <begin position="243"/>
        <end position="305"/>
    </location>
</feature>
<name>A0A6N2UF85_9FIRM</name>
<dbReference type="InterPro" id="IPR034829">
    <property type="entry name" value="DnaD-like_sf"/>
</dbReference>
<proteinExistence type="inferred from homology"/>
<dbReference type="InterPro" id="IPR053162">
    <property type="entry name" value="DnaD"/>
</dbReference>
<accession>A0A6N2UF85</accession>
<dbReference type="PANTHER" id="PTHR37293:SF5">
    <property type="entry name" value="DNA REPLICATION PROTEIN"/>
    <property type="match status" value="1"/>
</dbReference>
<evidence type="ECO:0000256" key="1">
    <source>
        <dbReference type="ARBA" id="ARBA00093462"/>
    </source>
</evidence>
<dbReference type="InterPro" id="IPR006343">
    <property type="entry name" value="DnaB/C_C"/>
</dbReference>
<dbReference type="Pfam" id="PF07261">
    <property type="entry name" value="DnaB_2"/>
    <property type="match status" value="2"/>
</dbReference>
<dbReference type="AlphaFoldDB" id="A0A6N2UF85"/>
<feature type="domain" description="DnaB/C C-terminal" evidence="3">
    <location>
        <begin position="154"/>
        <end position="225"/>
    </location>
</feature>
<dbReference type="PANTHER" id="PTHR37293">
    <property type="entry name" value="PHAGE REPLICATION PROTEIN-RELATED"/>
    <property type="match status" value="1"/>
</dbReference>
<dbReference type="NCBIfam" id="TIGR01446">
    <property type="entry name" value="DnaD_dom"/>
    <property type="match status" value="2"/>
</dbReference>
<feature type="region of interest" description="Disordered" evidence="2">
    <location>
        <begin position="99"/>
        <end position="141"/>
    </location>
</feature>
<dbReference type="InterPro" id="IPR017019">
    <property type="entry name" value="DNA_replication_prd_bac"/>
</dbReference>
<dbReference type="EMBL" id="CACRTG010000015">
    <property type="protein sequence ID" value="VYT15051.1"/>
    <property type="molecule type" value="Genomic_DNA"/>
</dbReference>
<gene>
    <name evidence="4" type="ORF">CNLFYP112_02010</name>
</gene>
<protein>
    <submittedName>
        <fullName evidence="4">Replication initiation and membrane attachment</fullName>
    </submittedName>
</protein>
<evidence type="ECO:0000259" key="3">
    <source>
        <dbReference type="Pfam" id="PF07261"/>
    </source>
</evidence>
<dbReference type="PIRSF" id="PIRSF033722">
    <property type="entry name" value="DnaD_CA_C3587_prd"/>
    <property type="match status" value="1"/>
</dbReference>
<organism evidence="4">
    <name type="scientific">[Clostridium] nexile</name>
    <dbReference type="NCBI Taxonomy" id="29361"/>
    <lineage>
        <taxon>Bacteria</taxon>
        <taxon>Bacillati</taxon>
        <taxon>Bacillota</taxon>
        <taxon>Clostridia</taxon>
        <taxon>Lachnospirales</taxon>
        <taxon>Lachnospiraceae</taxon>
        <taxon>Tyzzerella</taxon>
    </lineage>
</organism>
<comment type="similarity">
    <text evidence="1">Belongs to the DnaB/DnaD family.</text>
</comment>
<feature type="compositionally biased region" description="Polar residues" evidence="2">
    <location>
        <begin position="131"/>
        <end position="141"/>
    </location>
</feature>
<evidence type="ECO:0000256" key="2">
    <source>
        <dbReference type="SAM" id="MobiDB-lite"/>
    </source>
</evidence>
<evidence type="ECO:0000313" key="4">
    <source>
        <dbReference type="EMBL" id="VYT15051.1"/>
    </source>
</evidence>
<dbReference type="Gene3D" id="1.10.10.630">
    <property type="entry name" value="DnaD domain-like"/>
    <property type="match status" value="2"/>
</dbReference>
<sequence>MRTLTLRNRFQGNSTIVENDFIDYYMTKANGEYVKVYLLLLRHLNTPDSSLTISKLADCLECTEKDIIRAFNYWSKMGLLVIDYDDAGTICGLAIGKTSGPSDAAPAIRKEETAKPVAAPKAEPPLRSAAAQKQDQPLRSAAAENQEQLRQLYFVAEQYMGKPLSSKEIQKINYFFDTLHFSTDLIEYLIEYCVENGHKSMHYIESVALAWSDENIKSVTEAKASSAAYNKNCFAVLNAFGIKGRSPAAVELSYIKKWTEEYGLTLDIIIEACNRTIANTHQPDFKYTDSILKNWIAKGVHHLSDITKIDLVYQQEKEMKRRAAATRAAAPAPNRFNNFEGRSYDISSLEQQLLNTP</sequence>